<dbReference type="AlphaFoldDB" id="A0A0R0LWN0"/>
<proteinExistence type="predicted"/>
<feature type="non-terminal residue" evidence="1">
    <location>
        <position position="1"/>
    </location>
</feature>
<name>A0A0R0LWN0_9MICR</name>
<protein>
    <submittedName>
        <fullName evidence="1">Uncharacterized protein</fullName>
    </submittedName>
</protein>
<dbReference type="Proteomes" id="UP000051530">
    <property type="component" value="Unassembled WGS sequence"/>
</dbReference>
<sequence>LDPSQNALIESNLDPSQNVLIESKDGLIEFKGELSKNRSIYSSLLLRKWLCASLRPKFKIIKKEALIILEQAICHLIKKEFKK</sequence>
<accession>A0A0R0LWN0</accession>
<gene>
    <name evidence="1" type="ORF">M153_5940001</name>
</gene>
<dbReference type="VEuPathDB" id="MicrosporidiaDB:M153_5940001"/>
<evidence type="ECO:0000313" key="2">
    <source>
        <dbReference type="Proteomes" id="UP000051530"/>
    </source>
</evidence>
<dbReference type="EMBL" id="LGUB01000228">
    <property type="protein sequence ID" value="KRH93746.1"/>
    <property type="molecule type" value="Genomic_DNA"/>
</dbReference>
<reference evidence="1 2" key="1">
    <citation type="submission" date="2015-07" db="EMBL/GenBank/DDBJ databases">
        <title>The genome of Pseudoloma neurophilia, a relevant intracellular parasite of the zebrafish.</title>
        <authorList>
            <person name="Ndikumana S."/>
            <person name="Pelin A."/>
            <person name="Sanders J."/>
            <person name="Corradi N."/>
        </authorList>
    </citation>
    <scope>NUCLEOTIDE SEQUENCE [LARGE SCALE GENOMIC DNA]</scope>
    <source>
        <strain evidence="1 2">MK1</strain>
    </source>
</reference>
<organism evidence="1 2">
    <name type="scientific">Pseudoloma neurophilia</name>
    <dbReference type="NCBI Taxonomy" id="146866"/>
    <lineage>
        <taxon>Eukaryota</taxon>
        <taxon>Fungi</taxon>
        <taxon>Fungi incertae sedis</taxon>
        <taxon>Microsporidia</taxon>
        <taxon>Pseudoloma</taxon>
    </lineage>
</organism>
<keyword evidence="2" id="KW-1185">Reference proteome</keyword>
<comment type="caution">
    <text evidence="1">The sequence shown here is derived from an EMBL/GenBank/DDBJ whole genome shotgun (WGS) entry which is preliminary data.</text>
</comment>
<evidence type="ECO:0000313" key="1">
    <source>
        <dbReference type="EMBL" id="KRH93746.1"/>
    </source>
</evidence>